<sequence>MELWSFEYEHSIQRFKRWGIKGIRMNKRIYTSLGYRLQNLSTYFKSFDFEKKYGHLIIRRGDSDIRVFKQIFLDEVYHFFPERFDPQVIVDAGANVGYSPVWFASKFPSAKIYAIEPVLSNFRILEKNTGKNPCIIPIQAGLWYENVNLKIHDPKIGSWGFETHAADPVEKAGVEGITISGLMERYGLSRIDLLKIDIEGAEFELFKYNSSEWLSKVNMMMIEVHDRLKPGCSKLIDEVVTPFGFQKFLTKELTIYYKS</sequence>
<dbReference type="PANTHER" id="PTHR34203:SF15">
    <property type="entry name" value="SLL1173 PROTEIN"/>
    <property type="match status" value="1"/>
</dbReference>
<protein>
    <submittedName>
        <fullName evidence="2">FkbM family methyltransferase</fullName>
    </submittedName>
</protein>
<organism evidence="2 3">
    <name type="scientific">Algoriphagus lacus</name>
    <dbReference type="NCBI Taxonomy" id="2056311"/>
    <lineage>
        <taxon>Bacteria</taxon>
        <taxon>Pseudomonadati</taxon>
        <taxon>Bacteroidota</taxon>
        <taxon>Cytophagia</taxon>
        <taxon>Cytophagales</taxon>
        <taxon>Cyclobacteriaceae</taxon>
        <taxon>Algoriphagus</taxon>
    </lineage>
</organism>
<dbReference type="Pfam" id="PF05050">
    <property type="entry name" value="Methyltransf_21"/>
    <property type="match status" value="1"/>
</dbReference>
<evidence type="ECO:0000259" key="1">
    <source>
        <dbReference type="Pfam" id="PF05050"/>
    </source>
</evidence>
<dbReference type="GO" id="GO:0032259">
    <property type="term" value="P:methylation"/>
    <property type="evidence" value="ECO:0007669"/>
    <property type="project" value="UniProtKB-KW"/>
</dbReference>
<gene>
    <name evidence="2" type="ORF">D0X99_16905</name>
</gene>
<dbReference type="InterPro" id="IPR052514">
    <property type="entry name" value="SAM-dependent_MTase"/>
</dbReference>
<dbReference type="AlphaFoldDB" id="A0A418PNA6"/>
<dbReference type="Gene3D" id="3.40.50.150">
    <property type="entry name" value="Vaccinia Virus protein VP39"/>
    <property type="match status" value="1"/>
</dbReference>
<dbReference type="SUPFAM" id="SSF53335">
    <property type="entry name" value="S-adenosyl-L-methionine-dependent methyltransferases"/>
    <property type="match status" value="1"/>
</dbReference>
<accession>A0A418PNA6</accession>
<dbReference type="Proteomes" id="UP000283522">
    <property type="component" value="Unassembled WGS sequence"/>
</dbReference>
<dbReference type="EMBL" id="QXML01000010">
    <property type="protein sequence ID" value="RIW13090.1"/>
    <property type="molecule type" value="Genomic_DNA"/>
</dbReference>
<feature type="domain" description="Methyltransferase FkbM" evidence="1">
    <location>
        <begin position="91"/>
        <end position="228"/>
    </location>
</feature>
<name>A0A418PNA6_9BACT</name>
<keyword evidence="2" id="KW-0808">Transferase</keyword>
<evidence type="ECO:0000313" key="2">
    <source>
        <dbReference type="EMBL" id="RIW13090.1"/>
    </source>
</evidence>
<evidence type="ECO:0000313" key="3">
    <source>
        <dbReference type="Proteomes" id="UP000283522"/>
    </source>
</evidence>
<dbReference type="GO" id="GO:0008168">
    <property type="term" value="F:methyltransferase activity"/>
    <property type="evidence" value="ECO:0007669"/>
    <property type="project" value="UniProtKB-KW"/>
</dbReference>
<reference evidence="2 3" key="1">
    <citation type="submission" date="2018-09" db="EMBL/GenBank/DDBJ databases">
        <authorList>
            <person name="Wang X."/>
            <person name="Du Z."/>
        </authorList>
    </citation>
    <scope>NUCLEOTIDE SEQUENCE [LARGE SCALE GENOMIC DNA]</scope>
    <source>
        <strain evidence="2 3">N3</strain>
    </source>
</reference>
<dbReference type="InterPro" id="IPR029063">
    <property type="entry name" value="SAM-dependent_MTases_sf"/>
</dbReference>
<dbReference type="NCBIfam" id="TIGR01444">
    <property type="entry name" value="fkbM_fam"/>
    <property type="match status" value="1"/>
</dbReference>
<comment type="caution">
    <text evidence="2">The sequence shown here is derived from an EMBL/GenBank/DDBJ whole genome shotgun (WGS) entry which is preliminary data.</text>
</comment>
<keyword evidence="2" id="KW-0489">Methyltransferase</keyword>
<dbReference type="InterPro" id="IPR006342">
    <property type="entry name" value="FkbM_mtfrase"/>
</dbReference>
<proteinExistence type="predicted"/>
<dbReference type="PANTHER" id="PTHR34203">
    <property type="entry name" value="METHYLTRANSFERASE, FKBM FAMILY PROTEIN"/>
    <property type="match status" value="1"/>
</dbReference>
<keyword evidence="3" id="KW-1185">Reference proteome</keyword>